<evidence type="ECO:0000313" key="2">
    <source>
        <dbReference type="Proteomes" id="UP000837801"/>
    </source>
</evidence>
<dbReference type="EMBL" id="CAKXYY010000009">
    <property type="protein sequence ID" value="CAH2353184.1"/>
    <property type="molecule type" value="Genomic_DNA"/>
</dbReference>
<reference evidence="1" key="1">
    <citation type="submission" date="2022-03" db="EMBL/GenBank/DDBJ databases">
        <authorList>
            <person name="Legras J.-L."/>
            <person name="Devillers H."/>
            <person name="Grondin C."/>
        </authorList>
    </citation>
    <scope>NUCLEOTIDE SEQUENCE</scope>
    <source>
        <strain evidence="1">CLIB 1423</strain>
    </source>
</reference>
<evidence type="ECO:0000313" key="1">
    <source>
        <dbReference type="EMBL" id="CAH2353184.1"/>
    </source>
</evidence>
<accession>A0A9P0VYN3</accession>
<dbReference type="Proteomes" id="UP000837801">
    <property type="component" value="Unassembled WGS sequence"/>
</dbReference>
<organism evidence="1 2">
    <name type="scientific">[Candida] railenensis</name>
    <dbReference type="NCBI Taxonomy" id="45579"/>
    <lineage>
        <taxon>Eukaryota</taxon>
        <taxon>Fungi</taxon>
        <taxon>Dikarya</taxon>
        <taxon>Ascomycota</taxon>
        <taxon>Saccharomycotina</taxon>
        <taxon>Pichiomycetes</taxon>
        <taxon>Debaryomycetaceae</taxon>
        <taxon>Kurtzmaniella</taxon>
    </lineage>
</organism>
<proteinExistence type="predicted"/>
<sequence>MCVCEFAMGYFLVDSFRFSTMRSNIWWRMGACAHPSSPMQAIILIIFEKFSADSEGKIKSVLLTSTVGSSNAHLFTISCLSYSHFIANPTVWGLFIPAFFLIFNPTFPDHFCVARQRTTTGSHEERRKCLDTFVIRQYTSICKNHERE</sequence>
<keyword evidence="2" id="KW-1185">Reference proteome</keyword>
<comment type="caution">
    <text evidence="1">The sequence shown here is derived from an EMBL/GenBank/DDBJ whole genome shotgun (WGS) entry which is preliminary data.</text>
</comment>
<protein>
    <submittedName>
        <fullName evidence="1">Uncharacterized protein</fullName>
    </submittedName>
</protein>
<gene>
    <name evidence="1" type="ORF">CLIB1423_09S04676</name>
</gene>
<dbReference type="AlphaFoldDB" id="A0A9P0VYN3"/>
<name>A0A9P0VYN3_9ASCO</name>